<proteinExistence type="predicted"/>
<sequence>CAHTAPKTKTVISKEGESATLTCLYKSSSFRVLLFWGRLMLRQTPKFLLLKGARSETCFQSISPRYDSATSKTSTFLIINNLKLEDKASY</sequence>
<name>A0A8C1S1L6_CYPCA</name>
<accession>A0A8C1S1L6</accession>
<dbReference type="PROSITE" id="PS50835">
    <property type="entry name" value="IG_LIKE"/>
    <property type="match status" value="1"/>
</dbReference>
<dbReference type="Proteomes" id="UP000694700">
    <property type="component" value="Unplaced"/>
</dbReference>
<dbReference type="CDD" id="cd00099">
    <property type="entry name" value="IgV"/>
    <property type="match status" value="1"/>
</dbReference>
<organism evidence="2 3">
    <name type="scientific">Cyprinus carpio</name>
    <name type="common">Common carp</name>
    <dbReference type="NCBI Taxonomy" id="7962"/>
    <lineage>
        <taxon>Eukaryota</taxon>
        <taxon>Metazoa</taxon>
        <taxon>Chordata</taxon>
        <taxon>Craniata</taxon>
        <taxon>Vertebrata</taxon>
        <taxon>Euteleostomi</taxon>
        <taxon>Actinopterygii</taxon>
        <taxon>Neopterygii</taxon>
        <taxon>Teleostei</taxon>
        <taxon>Ostariophysi</taxon>
        <taxon>Cypriniformes</taxon>
        <taxon>Cyprinidae</taxon>
        <taxon>Cyprininae</taxon>
        <taxon>Cyprinus</taxon>
    </lineage>
</organism>
<dbReference type="Gene3D" id="2.60.40.10">
    <property type="entry name" value="Immunoglobulins"/>
    <property type="match status" value="1"/>
</dbReference>
<dbReference type="InterPro" id="IPR013783">
    <property type="entry name" value="Ig-like_fold"/>
</dbReference>
<dbReference type="InterPro" id="IPR013106">
    <property type="entry name" value="Ig_V-set"/>
</dbReference>
<reference evidence="2" key="1">
    <citation type="submission" date="2025-08" db="UniProtKB">
        <authorList>
            <consortium name="Ensembl"/>
        </authorList>
    </citation>
    <scope>IDENTIFICATION</scope>
</reference>
<feature type="domain" description="Ig-like" evidence="1">
    <location>
        <begin position="6"/>
        <end position="90"/>
    </location>
</feature>
<protein>
    <submittedName>
        <fullName evidence="2">T-cell receptor alpha/delta variable 21.0</fullName>
    </submittedName>
</protein>
<dbReference type="InterPro" id="IPR036179">
    <property type="entry name" value="Ig-like_dom_sf"/>
</dbReference>
<dbReference type="Pfam" id="PF07686">
    <property type="entry name" value="V-set"/>
    <property type="match status" value="1"/>
</dbReference>
<dbReference type="InterPro" id="IPR007110">
    <property type="entry name" value="Ig-like_dom"/>
</dbReference>
<evidence type="ECO:0000313" key="2">
    <source>
        <dbReference type="Ensembl" id="ENSCCRP00015001085.1"/>
    </source>
</evidence>
<dbReference type="SUPFAM" id="SSF48726">
    <property type="entry name" value="Immunoglobulin"/>
    <property type="match status" value="1"/>
</dbReference>
<evidence type="ECO:0000259" key="1">
    <source>
        <dbReference type="PROSITE" id="PS50835"/>
    </source>
</evidence>
<dbReference type="Ensembl" id="ENSCCRT00015001162.1">
    <property type="protein sequence ID" value="ENSCCRP00015001085.1"/>
    <property type="gene ID" value="ENSCCRG00015000706.1"/>
</dbReference>
<evidence type="ECO:0000313" key="3">
    <source>
        <dbReference type="Proteomes" id="UP000694700"/>
    </source>
</evidence>
<dbReference type="AlphaFoldDB" id="A0A8C1S1L6"/>